<protein>
    <submittedName>
        <fullName evidence="2">Uncharacterized protein</fullName>
    </submittedName>
</protein>
<sequence>MLLGDAFNGTFEGTKRMGRRVLMDYEACLGVPIVATYLRKVLLRLYWQILCVIRPQFHGGQACRKSMTFGCWDISSDVSGFDRSDKESARGMCKEFVDKSSGKSLQRRRNGESEGGSRLRRGYWCDLDALAGWMRPTTRPRKLPACCNQDCQLTAAPTPPSQPTRLLLFRSLSPYSLSPRKPPHPDPSRRPSPSFPTPIPRYHRRKHVAIVSVCLLSFLCHSEPAVSTPLTVLTALCAWAPRLTDHLPDTGLTANFPPIFSFFTRQIAENT</sequence>
<evidence type="ECO:0000313" key="2">
    <source>
        <dbReference type="EMBL" id="KJF60562.1"/>
    </source>
</evidence>
<reference evidence="3" key="2">
    <citation type="journal article" date="2010" name="Genome Res.">
        <title>Population genomic sequencing of Coccidioides fungi reveals recent hybridization and transposon control.</title>
        <authorList>
            <person name="Neafsey D.E."/>
            <person name="Barker B.M."/>
            <person name="Sharpton T.J."/>
            <person name="Stajich J.E."/>
            <person name="Park D.J."/>
            <person name="Whiston E."/>
            <person name="Hung C.-Y."/>
            <person name="McMahan C."/>
            <person name="White J."/>
            <person name="Sykes S."/>
            <person name="Heiman D."/>
            <person name="Young S."/>
            <person name="Zeng Q."/>
            <person name="Abouelleil A."/>
            <person name="Aftuck L."/>
            <person name="Bessette D."/>
            <person name="Brown A."/>
            <person name="FitzGerald M."/>
            <person name="Lui A."/>
            <person name="Macdonald J.P."/>
            <person name="Priest M."/>
            <person name="Orbach M.J."/>
            <person name="Galgiani J.N."/>
            <person name="Kirkland T.N."/>
            <person name="Cole G.T."/>
            <person name="Birren B.W."/>
            <person name="Henn M.R."/>
            <person name="Taylor J.W."/>
            <person name="Rounsley S.D."/>
        </authorList>
    </citation>
    <scope>GENOME REANNOTATION</scope>
    <source>
        <strain evidence="3">RS</strain>
    </source>
</reference>
<name>A0A0D8JTD4_COCIM</name>
<gene>
    <name evidence="2" type="ORF">CIMG_13052</name>
</gene>
<keyword evidence="3" id="KW-1185">Reference proteome</keyword>
<dbReference type="GeneID" id="24164679"/>
<dbReference type="EMBL" id="GG704912">
    <property type="protein sequence ID" value="KJF60562.1"/>
    <property type="molecule type" value="Genomic_DNA"/>
</dbReference>
<organism evidence="2 3">
    <name type="scientific">Coccidioides immitis (strain RS)</name>
    <name type="common">Valley fever fungus</name>
    <dbReference type="NCBI Taxonomy" id="246410"/>
    <lineage>
        <taxon>Eukaryota</taxon>
        <taxon>Fungi</taxon>
        <taxon>Dikarya</taxon>
        <taxon>Ascomycota</taxon>
        <taxon>Pezizomycotina</taxon>
        <taxon>Eurotiomycetes</taxon>
        <taxon>Eurotiomycetidae</taxon>
        <taxon>Onygenales</taxon>
        <taxon>Onygenaceae</taxon>
        <taxon>Coccidioides</taxon>
    </lineage>
</organism>
<dbReference type="InParanoid" id="A0A0D8JTD4"/>
<dbReference type="RefSeq" id="XP_004445364.1">
    <property type="nucleotide sequence ID" value="XM_004445307.1"/>
</dbReference>
<feature type="region of interest" description="Disordered" evidence="1">
    <location>
        <begin position="177"/>
        <end position="199"/>
    </location>
</feature>
<dbReference type="AlphaFoldDB" id="A0A0D8JTD4"/>
<evidence type="ECO:0000256" key="1">
    <source>
        <dbReference type="SAM" id="MobiDB-lite"/>
    </source>
</evidence>
<evidence type="ECO:0000313" key="3">
    <source>
        <dbReference type="Proteomes" id="UP000001261"/>
    </source>
</evidence>
<accession>A0A0D8JTD4</accession>
<proteinExistence type="predicted"/>
<dbReference type="Proteomes" id="UP000001261">
    <property type="component" value="Unassembled WGS sequence"/>
</dbReference>
<dbReference type="KEGG" id="cim:CIMG_13052"/>
<dbReference type="VEuPathDB" id="FungiDB:CIMG_13052"/>
<reference evidence="3" key="1">
    <citation type="journal article" date="2009" name="Genome Res.">
        <title>Comparative genomic analyses of the human fungal pathogens Coccidioides and their relatives.</title>
        <authorList>
            <person name="Sharpton T.J."/>
            <person name="Stajich J.E."/>
            <person name="Rounsley S.D."/>
            <person name="Gardner M.J."/>
            <person name="Wortman J.R."/>
            <person name="Jordar V.S."/>
            <person name="Maiti R."/>
            <person name="Kodira C.D."/>
            <person name="Neafsey D.E."/>
            <person name="Zeng Q."/>
            <person name="Hung C.-Y."/>
            <person name="McMahan C."/>
            <person name="Muszewska A."/>
            <person name="Grynberg M."/>
            <person name="Mandel M.A."/>
            <person name="Kellner E.M."/>
            <person name="Barker B.M."/>
            <person name="Galgiani J.N."/>
            <person name="Orbach M.J."/>
            <person name="Kirkland T.N."/>
            <person name="Cole G.T."/>
            <person name="Henn M.R."/>
            <person name="Birren B.W."/>
            <person name="Taylor J.W."/>
        </authorList>
    </citation>
    <scope>NUCLEOTIDE SEQUENCE [LARGE SCALE GENOMIC DNA]</scope>
    <source>
        <strain evidence="3">RS</strain>
    </source>
</reference>